<sequence>MISYCVFDAYGTLFDVHSAASKFQRILGNKQESVSALWRQKQLEYTWLRSLMGRYVSFDQVTADALQYSLQVHGFQEDSSKVNLLEAYKKLDCYEDVQSCLNQLRANNVATAILSNGTLPSLKTLVENANVAHLFDQLISVSEVEVYKPHPSAYDLVTRKAQIPKEKVAFISSNCWDAIGAANFGFQVFWLNRNENVPDVLPGKFTTIYNLNQLLDKVVQPS</sequence>
<accession>A0A9C7UPV6</accession>
<dbReference type="SFLD" id="SFLDG01135">
    <property type="entry name" value="C1.5.6:_HAD__Beta-PGM__Phospha"/>
    <property type="match status" value="1"/>
</dbReference>
<evidence type="ECO:0008006" key="5">
    <source>
        <dbReference type="Google" id="ProtNLM"/>
    </source>
</evidence>
<dbReference type="InterPro" id="IPR023214">
    <property type="entry name" value="HAD_sf"/>
</dbReference>
<dbReference type="InterPro" id="IPR006328">
    <property type="entry name" value="2-HAD"/>
</dbReference>
<dbReference type="Pfam" id="PF00702">
    <property type="entry name" value="Hydrolase"/>
    <property type="match status" value="1"/>
</dbReference>
<protein>
    <recommendedName>
        <fullName evidence="5">(S)-2-haloacid dehalogenase</fullName>
    </recommendedName>
</protein>
<dbReference type="Gene3D" id="3.40.50.1000">
    <property type="entry name" value="HAD superfamily/HAD-like"/>
    <property type="match status" value="1"/>
</dbReference>
<gene>
    <name evidence="3" type="ORF">GpartN1_g2706.t1</name>
</gene>
<dbReference type="InterPro" id="IPR006439">
    <property type="entry name" value="HAD-SF_hydro_IA"/>
</dbReference>
<dbReference type="PRINTS" id="PR00413">
    <property type="entry name" value="HADHALOGNASE"/>
</dbReference>
<comment type="similarity">
    <text evidence="1">Belongs to the HAD-like hydrolase superfamily. S-2-haloalkanoic acid dehalogenase family.</text>
</comment>
<evidence type="ECO:0000313" key="3">
    <source>
        <dbReference type="EMBL" id="GJQ10915.1"/>
    </source>
</evidence>
<dbReference type="InterPro" id="IPR023198">
    <property type="entry name" value="PGP-like_dom2"/>
</dbReference>
<evidence type="ECO:0000313" key="4">
    <source>
        <dbReference type="Proteomes" id="UP001061958"/>
    </source>
</evidence>
<evidence type="ECO:0000256" key="2">
    <source>
        <dbReference type="ARBA" id="ARBA00022801"/>
    </source>
</evidence>
<reference evidence="3" key="2">
    <citation type="submission" date="2022-01" db="EMBL/GenBank/DDBJ databases">
        <authorList>
            <person name="Hirooka S."/>
            <person name="Miyagishima S.Y."/>
        </authorList>
    </citation>
    <scope>NUCLEOTIDE SEQUENCE</scope>
    <source>
        <strain evidence="3">NBRC 102759</strain>
    </source>
</reference>
<dbReference type="NCBIfam" id="TIGR01493">
    <property type="entry name" value="HAD-SF-IA-v2"/>
    <property type="match status" value="1"/>
</dbReference>
<name>A0A9C7UPV6_9RHOD</name>
<dbReference type="CDD" id="cd02588">
    <property type="entry name" value="HAD_L2-DEX"/>
    <property type="match status" value="1"/>
</dbReference>
<dbReference type="EMBL" id="BQMJ01000019">
    <property type="protein sequence ID" value="GJQ10915.1"/>
    <property type="molecule type" value="Genomic_DNA"/>
</dbReference>
<comment type="caution">
    <text evidence="3">The sequence shown here is derived from an EMBL/GenBank/DDBJ whole genome shotgun (WGS) entry which is preliminary data.</text>
</comment>
<proteinExistence type="inferred from homology"/>
<reference evidence="3" key="1">
    <citation type="journal article" date="2022" name="Proc. Natl. Acad. Sci. U.S.A.">
        <title>Life cycle and functional genomics of the unicellular red alga Galdieria for elucidating algal and plant evolution and industrial use.</title>
        <authorList>
            <person name="Hirooka S."/>
            <person name="Itabashi T."/>
            <person name="Ichinose T.M."/>
            <person name="Onuma R."/>
            <person name="Fujiwara T."/>
            <person name="Yamashita S."/>
            <person name="Jong L.W."/>
            <person name="Tomita R."/>
            <person name="Iwane A.H."/>
            <person name="Miyagishima S.Y."/>
        </authorList>
    </citation>
    <scope>NUCLEOTIDE SEQUENCE</scope>
    <source>
        <strain evidence="3">NBRC 102759</strain>
    </source>
</reference>
<dbReference type="InterPro" id="IPR036412">
    <property type="entry name" value="HAD-like_sf"/>
</dbReference>
<dbReference type="NCBIfam" id="TIGR01428">
    <property type="entry name" value="HAD_type_II"/>
    <property type="match status" value="1"/>
</dbReference>
<dbReference type="SFLD" id="SFLDF00045">
    <property type="entry name" value="2-haloacid_dehalogenase"/>
    <property type="match status" value="1"/>
</dbReference>
<dbReference type="SFLD" id="SFLDS00003">
    <property type="entry name" value="Haloacid_Dehalogenase"/>
    <property type="match status" value="1"/>
</dbReference>
<dbReference type="SFLD" id="SFLDG01129">
    <property type="entry name" value="C1.5:_HAD__Beta-PGM__Phosphata"/>
    <property type="match status" value="1"/>
</dbReference>
<organism evidence="3 4">
    <name type="scientific">Galdieria partita</name>
    <dbReference type="NCBI Taxonomy" id="83374"/>
    <lineage>
        <taxon>Eukaryota</taxon>
        <taxon>Rhodophyta</taxon>
        <taxon>Bangiophyceae</taxon>
        <taxon>Galdieriales</taxon>
        <taxon>Galdieriaceae</taxon>
        <taxon>Galdieria</taxon>
    </lineage>
</organism>
<dbReference type="SUPFAM" id="SSF56784">
    <property type="entry name" value="HAD-like"/>
    <property type="match status" value="1"/>
</dbReference>
<dbReference type="Proteomes" id="UP001061958">
    <property type="component" value="Unassembled WGS sequence"/>
</dbReference>
<evidence type="ECO:0000256" key="1">
    <source>
        <dbReference type="ARBA" id="ARBA00008106"/>
    </source>
</evidence>
<dbReference type="OrthoDB" id="3256520at2759"/>
<dbReference type="PANTHER" id="PTHR43316:SF3">
    <property type="entry name" value="HALOACID DEHALOGENASE, TYPE II (AFU_ORTHOLOGUE AFUA_2G07750)-RELATED"/>
    <property type="match status" value="1"/>
</dbReference>
<dbReference type="GO" id="GO:0019120">
    <property type="term" value="F:hydrolase activity, acting on acid halide bonds, in C-halide compounds"/>
    <property type="evidence" value="ECO:0007669"/>
    <property type="project" value="InterPro"/>
</dbReference>
<keyword evidence="4" id="KW-1185">Reference proteome</keyword>
<dbReference type="PANTHER" id="PTHR43316">
    <property type="entry name" value="HYDROLASE, HALOACID DELAHOGENASE-RELATED"/>
    <property type="match status" value="1"/>
</dbReference>
<keyword evidence="2" id="KW-0378">Hydrolase</keyword>
<dbReference type="InterPro" id="IPR051540">
    <property type="entry name" value="S-2-haloacid_dehalogenase"/>
</dbReference>
<dbReference type="Gene3D" id="1.10.150.240">
    <property type="entry name" value="Putative phosphatase, domain 2"/>
    <property type="match status" value="1"/>
</dbReference>
<dbReference type="AlphaFoldDB" id="A0A9C7UPV6"/>